<accession>A0AC60P9E3</accession>
<keyword evidence="2" id="KW-1185">Reference proteome</keyword>
<evidence type="ECO:0000313" key="1">
    <source>
        <dbReference type="EMBL" id="KAG0416054.1"/>
    </source>
</evidence>
<reference evidence="1 2" key="1">
    <citation type="journal article" date="2020" name="Cell">
        <title>Large-Scale Comparative Analyses of Tick Genomes Elucidate Their Genetic Diversity and Vector Capacities.</title>
        <authorList>
            <consortium name="Tick Genome and Microbiome Consortium (TIGMIC)"/>
            <person name="Jia N."/>
            <person name="Wang J."/>
            <person name="Shi W."/>
            <person name="Du L."/>
            <person name="Sun Y."/>
            <person name="Zhan W."/>
            <person name="Jiang J.F."/>
            <person name="Wang Q."/>
            <person name="Zhang B."/>
            <person name="Ji P."/>
            <person name="Bell-Sakyi L."/>
            <person name="Cui X.M."/>
            <person name="Yuan T.T."/>
            <person name="Jiang B.G."/>
            <person name="Yang W.F."/>
            <person name="Lam T.T."/>
            <person name="Chang Q.C."/>
            <person name="Ding S.J."/>
            <person name="Wang X.J."/>
            <person name="Zhu J.G."/>
            <person name="Ruan X.D."/>
            <person name="Zhao L."/>
            <person name="Wei J.T."/>
            <person name="Ye R.Z."/>
            <person name="Que T.C."/>
            <person name="Du C.H."/>
            <person name="Zhou Y.H."/>
            <person name="Cheng J.X."/>
            <person name="Dai P.F."/>
            <person name="Guo W.B."/>
            <person name="Han X.H."/>
            <person name="Huang E.J."/>
            <person name="Li L.F."/>
            <person name="Wei W."/>
            <person name="Gao Y.C."/>
            <person name="Liu J.Z."/>
            <person name="Shao H.Z."/>
            <person name="Wang X."/>
            <person name="Wang C.C."/>
            <person name="Yang T.C."/>
            <person name="Huo Q.B."/>
            <person name="Li W."/>
            <person name="Chen H.Y."/>
            <person name="Chen S.E."/>
            <person name="Zhou L.G."/>
            <person name="Ni X.B."/>
            <person name="Tian J.H."/>
            <person name="Sheng Y."/>
            <person name="Liu T."/>
            <person name="Pan Y.S."/>
            <person name="Xia L.Y."/>
            <person name="Li J."/>
            <person name="Zhao F."/>
            <person name="Cao W.C."/>
        </authorList>
    </citation>
    <scope>NUCLEOTIDE SEQUENCE [LARGE SCALE GENOMIC DNA]</scope>
    <source>
        <strain evidence="1">Iper-2018</strain>
    </source>
</reference>
<gene>
    <name evidence="1" type="ORF">HPB47_006765</name>
</gene>
<dbReference type="Proteomes" id="UP000805193">
    <property type="component" value="Unassembled WGS sequence"/>
</dbReference>
<proteinExistence type="predicted"/>
<sequence>MCSPCLHPDIYYINAIAVSRVQARHCAFAVKNGCFPIEVLSLCQDSNVEGLRFTAPSPAEKCSMEILPLRQRPRSAEMASEDECWCVFQVENWLVQRFPHPV</sequence>
<dbReference type="EMBL" id="JABSTQ010010992">
    <property type="protein sequence ID" value="KAG0416054.1"/>
    <property type="molecule type" value="Genomic_DNA"/>
</dbReference>
<evidence type="ECO:0000313" key="2">
    <source>
        <dbReference type="Proteomes" id="UP000805193"/>
    </source>
</evidence>
<comment type="caution">
    <text evidence="1">The sequence shown here is derived from an EMBL/GenBank/DDBJ whole genome shotgun (WGS) entry which is preliminary data.</text>
</comment>
<protein>
    <submittedName>
        <fullName evidence="1">Uncharacterized protein</fullName>
    </submittedName>
</protein>
<name>A0AC60P9E3_IXOPE</name>
<organism evidence="1 2">
    <name type="scientific">Ixodes persulcatus</name>
    <name type="common">Taiga tick</name>
    <dbReference type="NCBI Taxonomy" id="34615"/>
    <lineage>
        <taxon>Eukaryota</taxon>
        <taxon>Metazoa</taxon>
        <taxon>Ecdysozoa</taxon>
        <taxon>Arthropoda</taxon>
        <taxon>Chelicerata</taxon>
        <taxon>Arachnida</taxon>
        <taxon>Acari</taxon>
        <taxon>Parasitiformes</taxon>
        <taxon>Ixodida</taxon>
        <taxon>Ixodoidea</taxon>
        <taxon>Ixodidae</taxon>
        <taxon>Ixodinae</taxon>
        <taxon>Ixodes</taxon>
    </lineage>
</organism>